<dbReference type="InterPro" id="IPR007109">
    <property type="entry name" value="Brix"/>
</dbReference>
<dbReference type="GO" id="GO:0019843">
    <property type="term" value="F:rRNA binding"/>
    <property type="evidence" value="ECO:0007669"/>
    <property type="project" value="InterPro"/>
</dbReference>
<dbReference type="EMBL" id="UYWY01020076">
    <property type="protein sequence ID" value="VDM40421.1"/>
    <property type="molecule type" value="Genomic_DNA"/>
</dbReference>
<dbReference type="GO" id="GO:0005730">
    <property type="term" value="C:nucleolus"/>
    <property type="evidence" value="ECO:0007669"/>
    <property type="project" value="UniProtKB-SubCell"/>
</dbReference>
<keyword evidence="5" id="KW-0690">Ribosome biogenesis</keyword>
<dbReference type="FunFam" id="3.40.50.10480:FF:000003">
    <property type="entry name" value="Ribosome biogenesis protein BRX1"/>
    <property type="match status" value="1"/>
</dbReference>
<protein>
    <recommendedName>
        <fullName evidence="4">Ribosome biogenesis protein BRX1 homolog</fullName>
    </recommendedName>
    <alternativeName>
        <fullName evidence="7">Brix domain-containing protein 2 homolog</fullName>
    </alternativeName>
</protein>
<evidence type="ECO:0000313" key="10">
    <source>
        <dbReference type="EMBL" id="VDM40421.1"/>
    </source>
</evidence>
<gene>
    <name evidence="10" type="ORF">TCNE_LOCUS9100</name>
</gene>
<dbReference type="GO" id="GO:0000027">
    <property type="term" value="P:ribosomal large subunit assembly"/>
    <property type="evidence" value="ECO:0007669"/>
    <property type="project" value="TreeGrafter"/>
</dbReference>
<evidence type="ECO:0000259" key="9">
    <source>
        <dbReference type="PROSITE" id="PS50833"/>
    </source>
</evidence>
<keyword evidence="11" id="KW-1185">Reference proteome</keyword>
<proteinExistence type="inferred from homology"/>
<evidence type="ECO:0000256" key="2">
    <source>
        <dbReference type="ARBA" id="ARBA00004604"/>
    </source>
</evidence>
<comment type="similarity">
    <text evidence="3">Belongs to the BRX1 family.</text>
</comment>
<evidence type="ECO:0000256" key="6">
    <source>
        <dbReference type="ARBA" id="ARBA00023242"/>
    </source>
</evidence>
<comment type="function">
    <text evidence="1">Required for biogenesis of the 60S ribosomal subunit.</text>
</comment>
<evidence type="ECO:0000256" key="3">
    <source>
        <dbReference type="ARBA" id="ARBA00006369"/>
    </source>
</evidence>
<comment type="subcellular location">
    <subcellularLocation>
        <location evidence="2">Nucleus</location>
        <location evidence="2">Nucleolus</location>
    </subcellularLocation>
</comment>
<evidence type="ECO:0000256" key="8">
    <source>
        <dbReference type="SAM" id="MobiDB-lite"/>
    </source>
</evidence>
<feature type="compositionally biased region" description="Basic residues" evidence="8">
    <location>
        <begin position="334"/>
        <end position="346"/>
    </location>
</feature>
<dbReference type="SMART" id="SM00879">
    <property type="entry name" value="Brix"/>
    <property type="match status" value="1"/>
</dbReference>
<evidence type="ECO:0000313" key="11">
    <source>
        <dbReference type="Proteomes" id="UP000050794"/>
    </source>
</evidence>
<evidence type="ECO:0000256" key="7">
    <source>
        <dbReference type="ARBA" id="ARBA00080845"/>
    </source>
</evidence>
<reference evidence="10 11" key="2">
    <citation type="submission" date="2018-11" db="EMBL/GenBank/DDBJ databases">
        <authorList>
            <consortium name="Pathogen Informatics"/>
        </authorList>
    </citation>
    <scope>NUCLEOTIDE SEQUENCE [LARGE SCALE GENOMIC DNA]</scope>
</reference>
<keyword evidence="6" id="KW-0539">Nucleus</keyword>
<evidence type="ECO:0000313" key="12">
    <source>
        <dbReference type="WBParaSite" id="TCNE_0000910001-mRNA-1"/>
    </source>
</evidence>
<dbReference type="InterPro" id="IPR026532">
    <property type="entry name" value="BRX1"/>
</dbReference>
<evidence type="ECO:0000256" key="5">
    <source>
        <dbReference type="ARBA" id="ARBA00022517"/>
    </source>
</evidence>
<accession>A0A183UKT0</accession>
<dbReference type="PROSITE" id="PS50833">
    <property type="entry name" value="BRIX"/>
    <property type="match status" value="1"/>
</dbReference>
<sequence>MLEVTSKWKNRERVLVFCSRGSSFRVRHLMNDFKRLMPHSRGESKLDKQTRLPVINEIAEMANCTKCLYFENRKQKDLYLWISNIVDGPSVKFLVHNVHTMDELRMSGNCLKASRPIMSFDGNFEAQPHLNLIKHLIAQTFATPDHHPRSQPFIDHVFSFSLTPDNKIWFRNFQIVDESLQLQEIGPRMVLELVRIFEGSFEGAVLYDNPDYVGPNVLRRQMKKLTADKYSIKQDVKKMFRLDRSLGATCSTVSGILLKLWIICNEVIRNPERTEQMNLIKLVFNFFIIDRRKGQKERRAAIDAVPLPDPVGEVFDTERKVNDPEAKQLQRTIERKRRKVKKKKNMQNKSADMST</sequence>
<name>A0A183UKT0_TOXCA</name>
<dbReference type="Proteomes" id="UP000050794">
    <property type="component" value="Unassembled WGS sequence"/>
</dbReference>
<dbReference type="PANTHER" id="PTHR13634">
    <property type="entry name" value="RIBOSOME BIOGENESIS PROTEIN BRIX"/>
    <property type="match status" value="1"/>
</dbReference>
<dbReference type="PANTHER" id="PTHR13634:SF0">
    <property type="entry name" value="RIBOSOME BIOGENESIS PROTEIN BRX1 HOMOLOG"/>
    <property type="match status" value="1"/>
</dbReference>
<dbReference type="AlphaFoldDB" id="A0A183UKT0"/>
<reference evidence="12" key="1">
    <citation type="submission" date="2016-06" db="UniProtKB">
        <authorList>
            <consortium name="WormBaseParasite"/>
        </authorList>
    </citation>
    <scope>IDENTIFICATION</scope>
</reference>
<feature type="region of interest" description="Disordered" evidence="8">
    <location>
        <begin position="316"/>
        <end position="355"/>
    </location>
</feature>
<dbReference type="Gene3D" id="3.40.50.10480">
    <property type="entry name" value="Probable brix-domain ribosomal biogenesis protein"/>
    <property type="match status" value="1"/>
</dbReference>
<dbReference type="WBParaSite" id="TCNE_0000910001-mRNA-1">
    <property type="protein sequence ID" value="TCNE_0000910001-mRNA-1"/>
    <property type="gene ID" value="TCNE_0000910001"/>
</dbReference>
<dbReference type="GO" id="GO:0006364">
    <property type="term" value="P:rRNA processing"/>
    <property type="evidence" value="ECO:0007669"/>
    <property type="project" value="InterPro"/>
</dbReference>
<dbReference type="SUPFAM" id="SSF52954">
    <property type="entry name" value="Class II aaRS ABD-related"/>
    <property type="match status" value="1"/>
</dbReference>
<dbReference type="Pfam" id="PF04427">
    <property type="entry name" value="Brix"/>
    <property type="match status" value="1"/>
</dbReference>
<organism evidence="11 12">
    <name type="scientific">Toxocara canis</name>
    <name type="common">Canine roundworm</name>
    <dbReference type="NCBI Taxonomy" id="6265"/>
    <lineage>
        <taxon>Eukaryota</taxon>
        <taxon>Metazoa</taxon>
        <taxon>Ecdysozoa</taxon>
        <taxon>Nematoda</taxon>
        <taxon>Chromadorea</taxon>
        <taxon>Rhabditida</taxon>
        <taxon>Spirurina</taxon>
        <taxon>Ascaridomorpha</taxon>
        <taxon>Ascaridoidea</taxon>
        <taxon>Toxocaridae</taxon>
        <taxon>Toxocara</taxon>
    </lineage>
</organism>
<evidence type="ECO:0000256" key="4">
    <source>
        <dbReference type="ARBA" id="ARBA00020522"/>
    </source>
</evidence>
<evidence type="ECO:0000256" key="1">
    <source>
        <dbReference type="ARBA" id="ARBA00003439"/>
    </source>
</evidence>
<feature type="compositionally biased region" description="Basic and acidic residues" evidence="8">
    <location>
        <begin position="316"/>
        <end position="328"/>
    </location>
</feature>
<feature type="domain" description="Brix" evidence="9">
    <location>
        <begin position="12"/>
        <end position="202"/>
    </location>
</feature>